<proteinExistence type="predicted"/>
<evidence type="ECO:0008006" key="4">
    <source>
        <dbReference type="Google" id="ProtNLM"/>
    </source>
</evidence>
<evidence type="ECO:0000256" key="1">
    <source>
        <dbReference type="SAM" id="Phobius"/>
    </source>
</evidence>
<gene>
    <name evidence="2" type="ORF">PJ311_15505</name>
</gene>
<evidence type="ECO:0000313" key="3">
    <source>
        <dbReference type="Proteomes" id="UP001211894"/>
    </source>
</evidence>
<name>A0ABT4X6R3_9BACI</name>
<sequence>MKTLKVPAILHEFFGKKIFLLDLCLTLLFGIGMSALILIVTHSQWLGLDVWKRVLLAILAFDITGGVLANFTSSTNQHYQQNARARLIFISIHLQPVALGILFFPYIWVCFSVWGYTITAALLINHLVKHPGQRTIAAFLATSGICILLLSHLLPTLLSCLLCLYMFKVVFAFAVDHDNNNCDQTQVYKSRF</sequence>
<dbReference type="EMBL" id="JAQKAB010000011">
    <property type="protein sequence ID" value="MDA7027979.1"/>
    <property type="molecule type" value="Genomic_DNA"/>
</dbReference>
<dbReference type="Proteomes" id="UP001211894">
    <property type="component" value="Unassembled WGS sequence"/>
</dbReference>
<dbReference type="RefSeq" id="WP_271341796.1">
    <property type="nucleotide sequence ID" value="NZ_JAQKAB010000011.1"/>
</dbReference>
<accession>A0ABT4X6R3</accession>
<feature type="transmembrane region" description="Helical" evidence="1">
    <location>
        <begin position="54"/>
        <end position="73"/>
    </location>
</feature>
<protein>
    <recommendedName>
        <fullName evidence="4">Yip1 domain-containing protein</fullName>
    </recommendedName>
</protein>
<feature type="transmembrane region" description="Helical" evidence="1">
    <location>
        <begin position="140"/>
        <end position="167"/>
    </location>
</feature>
<keyword evidence="3" id="KW-1185">Reference proteome</keyword>
<feature type="transmembrane region" description="Helical" evidence="1">
    <location>
        <begin position="85"/>
        <end position="107"/>
    </location>
</feature>
<keyword evidence="1" id="KW-1133">Transmembrane helix</keyword>
<keyword evidence="1" id="KW-0472">Membrane</keyword>
<evidence type="ECO:0000313" key="2">
    <source>
        <dbReference type="EMBL" id="MDA7027979.1"/>
    </source>
</evidence>
<feature type="transmembrane region" description="Helical" evidence="1">
    <location>
        <begin position="20"/>
        <end position="42"/>
    </location>
</feature>
<reference evidence="2 3" key="1">
    <citation type="submission" date="2023-01" db="EMBL/GenBank/DDBJ databases">
        <title>Bacillus changyiensis sp. nov., isolated from a coastal deposit.</title>
        <authorList>
            <person name="Xiao G."/>
            <person name="Lai Q."/>
            <person name="Hu Z."/>
            <person name="Shao Z."/>
        </authorList>
    </citation>
    <scope>NUCLEOTIDE SEQUENCE [LARGE SCALE GENOMIC DNA]</scope>
    <source>
        <strain evidence="2 3">CLL-7-23</strain>
    </source>
</reference>
<comment type="caution">
    <text evidence="2">The sequence shown here is derived from an EMBL/GenBank/DDBJ whole genome shotgun (WGS) entry which is preliminary data.</text>
</comment>
<keyword evidence="1" id="KW-0812">Transmembrane</keyword>
<organism evidence="2 3">
    <name type="scientific">Bacillus changyiensis</name>
    <dbReference type="NCBI Taxonomy" id="3004103"/>
    <lineage>
        <taxon>Bacteria</taxon>
        <taxon>Bacillati</taxon>
        <taxon>Bacillota</taxon>
        <taxon>Bacilli</taxon>
        <taxon>Bacillales</taxon>
        <taxon>Bacillaceae</taxon>
        <taxon>Bacillus</taxon>
    </lineage>
</organism>